<accession>A0ABW3CDK4</accession>
<feature type="domain" description="NACHT-associated inactive Restriction Endonuclease 2 sensor" evidence="2">
    <location>
        <begin position="39"/>
        <end position="147"/>
    </location>
</feature>
<sequence>MVSGTFPPPPEERRAAPIEPPVRIENRDETPEPTPDPTARLLDRISEACETRFEKATIRRIDADPPHLLLSHLEDGFVRQYRIGAHVGQVTEADVDAFVRHVHADGTDFGSELVYLGPPPPRSLREDAMRRGIRLRSLTEFQGLLDLSEYVAGQTARLNAGGLYPPPLY</sequence>
<proteinExistence type="predicted"/>
<keyword evidence="4" id="KW-1185">Reference proteome</keyword>
<gene>
    <name evidence="3" type="ORF">ACFQ07_05545</name>
</gene>
<dbReference type="Pfam" id="PF22739">
    <property type="entry name" value="NA-iREase3"/>
    <property type="match status" value="1"/>
</dbReference>
<evidence type="ECO:0000313" key="3">
    <source>
        <dbReference type="EMBL" id="MFD0851671.1"/>
    </source>
</evidence>
<name>A0ABW3CDK4_9ACTN</name>
<dbReference type="Proteomes" id="UP001597083">
    <property type="component" value="Unassembled WGS sequence"/>
</dbReference>
<feature type="non-terminal residue" evidence="3">
    <location>
        <position position="169"/>
    </location>
</feature>
<dbReference type="EMBL" id="JBHTIR010000682">
    <property type="protein sequence ID" value="MFD0851671.1"/>
    <property type="molecule type" value="Genomic_DNA"/>
</dbReference>
<evidence type="ECO:0000259" key="2">
    <source>
        <dbReference type="Pfam" id="PF22739"/>
    </source>
</evidence>
<feature type="region of interest" description="Disordered" evidence="1">
    <location>
        <begin position="1"/>
        <end position="39"/>
    </location>
</feature>
<organism evidence="3 4">
    <name type="scientific">Actinomadura adrarensis</name>
    <dbReference type="NCBI Taxonomy" id="1819600"/>
    <lineage>
        <taxon>Bacteria</taxon>
        <taxon>Bacillati</taxon>
        <taxon>Actinomycetota</taxon>
        <taxon>Actinomycetes</taxon>
        <taxon>Streptosporangiales</taxon>
        <taxon>Thermomonosporaceae</taxon>
        <taxon>Actinomadura</taxon>
    </lineage>
</organism>
<protein>
    <recommendedName>
        <fullName evidence="2">NACHT-associated inactive Restriction Endonuclease 2 sensor domain-containing protein</fullName>
    </recommendedName>
</protein>
<evidence type="ECO:0000313" key="4">
    <source>
        <dbReference type="Proteomes" id="UP001597083"/>
    </source>
</evidence>
<evidence type="ECO:0000256" key="1">
    <source>
        <dbReference type="SAM" id="MobiDB-lite"/>
    </source>
</evidence>
<feature type="compositionally biased region" description="Basic and acidic residues" evidence="1">
    <location>
        <begin position="10"/>
        <end position="30"/>
    </location>
</feature>
<comment type="caution">
    <text evidence="3">The sequence shown here is derived from an EMBL/GenBank/DDBJ whole genome shotgun (WGS) entry which is preliminary data.</text>
</comment>
<dbReference type="InterPro" id="IPR054571">
    <property type="entry name" value="NA-iREase3_dom"/>
</dbReference>
<reference evidence="4" key="1">
    <citation type="journal article" date="2019" name="Int. J. Syst. Evol. Microbiol.">
        <title>The Global Catalogue of Microorganisms (GCM) 10K type strain sequencing project: providing services to taxonomists for standard genome sequencing and annotation.</title>
        <authorList>
            <consortium name="The Broad Institute Genomics Platform"/>
            <consortium name="The Broad Institute Genome Sequencing Center for Infectious Disease"/>
            <person name="Wu L."/>
            <person name="Ma J."/>
        </authorList>
    </citation>
    <scope>NUCLEOTIDE SEQUENCE [LARGE SCALE GENOMIC DNA]</scope>
    <source>
        <strain evidence="4">JCM 31696</strain>
    </source>
</reference>